<dbReference type="Pfam" id="PF19054">
    <property type="entry name" value="DUF5753"/>
    <property type="match status" value="1"/>
</dbReference>
<protein>
    <submittedName>
        <fullName evidence="2">Helix-turn-helix transcriptional regulator</fullName>
    </submittedName>
    <submittedName>
        <fullName evidence="3">Transcriptional regulator with XRE-family HTH domain</fullName>
    </submittedName>
</protein>
<dbReference type="AlphaFoldDB" id="A0A7W7IIJ0"/>
<feature type="domain" description="HTH cro/C1-type" evidence="1">
    <location>
        <begin position="5"/>
        <end position="51"/>
    </location>
</feature>
<dbReference type="Gene3D" id="1.10.260.40">
    <property type="entry name" value="lambda repressor-like DNA-binding domains"/>
    <property type="match status" value="1"/>
</dbReference>
<dbReference type="SMART" id="SM00530">
    <property type="entry name" value="HTH_XRE"/>
    <property type="match status" value="1"/>
</dbReference>
<dbReference type="Proteomes" id="UP001501427">
    <property type="component" value="Unassembled WGS sequence"/>
</dbReference>
<evidence type="ECO:0000313" key="2">
    <source>
        <dbReference type="EMBL" id="GAA0594476.1"/>
    </source>
</evidence>
<dbReference type="GO" id="GO:0003677">
    <property type="term" value="F:DNA binding"/>
    <property type="evidence" value="ECO:0007669"/>
    <property type="project" value="InterPro"/>
</dbReference>
<reference evidence="2 5" key="1">
    <citation type="journal article" date="2019" name="Int. J. Syst. Evol. Microbiol.">
        <title>The Global Catalogue of Microorganisms (GCM) 10K type strain sequencing project: providing services to taxonomists for standard genome sequencing and annotation.</title>
        <authorList>
            <consortium name="The Broad Institute Genomics Platform"/>
            <consortium name="The Broad Institute Genome Sequencing Center for Infectious Disease"/>
            <person name="Wu L."/>
            <person name="Ma J."/>
        </authorList>
    </citation>
    <scope>NUCLEOTIDE SEQUENCE [LARGE SCALE GENOMIC DNA]</scope>
    <source>
        <strain evidence="2 5">JCM 10667</strain>
    </source>
</reference>
<dbReference type="SUPFAM" id="SSF47413">
    <property type="entry name" value="lambda repressor-like DNA-binding domains"/>
    <property type="match status" value="1"/>
</dbReference>
<accession>A0A7W7IIJ0</accession>
<dbReference type="InterPro" id="IPR010982">
    <property type="entry name" value="Lambda_DNA-bd_dom_sf"/>
</dbReference>
<name>A0A7W7IIJ0_9ACTN</name>
<reference evidence="3 4" key="2">
    <citation type="submission" date="2020-08" db="EMBL/GenBank/DDBJ databases">
        <title>Sequencing the genomes of 1000 actinobacteria strains.</title>
        <authorList>
            <person name="Klenk H.-P."/>
        </authorList>
    </citation>
    <scope>NUCLEOTIDE SEQUENCE [LARGE SCALE GENOMIC DNA]</scope>
    <source>
        <strain evidence="3 4">DSM 44772</strain>
    </source>
</reference>
<comment type="caution">
    <text evidence="3">The sequence shown here is derived from an EMBL/GenBank/DDBJ whole genome shotgun (WGS) entry which is preliminary data.</text>
</comment>
<dbReference type="Pfam" id="PF13560">
    <property type="entry name" value="HTH_31"/>
    <property type="match status" value="1"/>
</dbReference>
<dbReference type="InterPro" id="IPR001387">
    <property type="entry name" value="Cro/C1-type_HTH"/>
</dbReference>
<organism evidence="3 4">
    <name type="scientific">Actinomadura livida</name>
    <dbReference type="NCBI Taxonomy" id="79909"/>
    <lineage>
        <taxon>Bacteria</taxon>
        <taxon>Bacillati</taxon>
        <taxon>Actinomycetota</taxon>
        <taxon>Actinomycetes</taxon>
        <taxon>Streptosporangiales</taxon>
        <taxon>Thermomonosporaceae</taxon>
        <taxon>Actinomadura</taxon>
    </lineage>
</organism>
<dbReference type="EMBL" id="JACHMV010000001">
    <property type="protein sequence ID" value="MBB4777718.1"/>
    <property type="molecule type" value="Genomic_DNA"/>
</dbReference>
<dbReference type="RefSeq" id="WP_184888361.1">
    <property type="nucleotide sequence ID" value="NZ_BAAAHD010000080.1"/>
</dbReference>
<proteinExistence type="predicted"/>
<dbReference type="InterPro" id="IPR043917">
    <property type="entry name" value="DUF5753"/>
</dbReference>
<sequence length="259" mass="28756">MAHHLRFQRIERGLSGDAVAKTLHCSRSTISRLESGESRLTDKQAVKLDKAWRTGGFFTYALWYARLAPDPQWLSSYTEFEARASLIQMFSGQLIPVLCQTPEYARALLLAGRNADVEGDLAKRLARQKILSRHEPPELWILMTENVLTWPVGGTETMLGQLTYLKELAERPNVVLRIVPRGSGESEALDGSFKVITVREGEIGYIEAPTGGRLVMDADGARALRRRFERIGAKAAPVDSTAGFIERAMEALSEHSGMA</sequence>
<dbReference type="Proteomes" id="UP000549343">
    <property type="component" value="Unassembled WGS sequence"/>
</dbReference>
<evidence type="ECO:0000313" key="3">
    <source>
        <dbReference type="EMBL" id="MBB4777718.1"/>
    </source>
</evidence>
<dbReference type="PROSITE" id="PS50943">
    <property type="entry name" value="HTH_CROC1"/>
    <property type="match status" value="1"/>
</dbReference>
<reference evidence="2" key="3">
    <citation type="submission" date="2023-12" db="EMBL/GenBank/DDBJ databases">
        <authorList>
            <person name="Sun Q."/>
            <person name="Inoue M."/>
        </authorList>
    </citation>
    <scope>NUCLEOTIDE SEQUENCE</scope>
    <source>
        <strain evidence="2">JCM 10667</strain>
    </source>
</reference>
<evidence type="ECO:0000313" key="5">
    <source>
        <dbReference type="Proteomes" id="UP001501427"/>
    </source>
</evidence>
<keyword evidence="5" id="KW-1185">Reference proteome</keyword>
<evidence type="ECO:0000259" key="1">
    <source>
        <dbReference type="PROSITE" id="PS50943"/>
    </source>
</evidence>
<gene>
    <name evidence="3" type="ORF">F4557_006136</name>
    <name evidence="2" type="ORF">GCM10009546_65860</name>
</gene>
<dbReference type="EMBL" id="BAAAHD010000080">
    <property type="protein sequence ID" value="GAA0594476.1"/>
    <property type="molecule type" value="Genomic_DNA"/>
</dbReference>
<evidence type="ECO:0000313" key="4">
    <source>
        <dbReference type="Proteomes" id="UP000549343"/>
    </source>
</evidence>
<dbReference type="CDD" id="cd00093">
    <property type="entry name" value="HTH_XRE"/>
    <property type="match status" value="1"/>
</dbReference>